<dbReference type="PATRIC" id="fig|1263868.3.peg.5886"/>
<name>M5RXC9_9BACT</name>
<feature type="region of interest" description="Disordered" evidence="1">
    <location>
        <begin position="32"/>
        <end position="53"/>
    </location>
</feature>
<dbReference type="Proteomes" id="UP000011996">
    <property type="component" value="Unassembled WGS sequence"/>
</dbReference>
<evidence type="ECO:0000256" key="1">
    <source>
        <dbReference type="SAM" id="MobiDB-lite"/>
    </source>
</evidence>
<evidence type="ECO:0000313" key="3">
    <source>
        <dbReference type="Proteomes" id="UP000011996"/>
    </source>
</evidence>
<feature type="compositionally biased region" description="Basic and acidic residues" evidence="1">
    <location>
        <begin position="35"/>
        <end position="47"/>
    </location>
</feature>
<organism evidence="2 3">
    <name type="scientific">Rhodopirellula europaea SH398</name>
    <dbReference type="NCBI Taxonomy" id="1263868"/>
    <lineage>
        <taxon>Bacteria</taxon>
        <taxon>Pseudomonadati</taxon>
        <taxon>Planctomycetota</taxon>
        <taxon>Planctomycetia</taxon>
        <taxon>Pirellulales</taxon>
        <taxon>Pirellulaceae</taxon>
        <taxon>Rhodopirellula</taxon>
    </lineage>
</organism>
<dbReference type="EMBL" id="ANOF01000175">
    <property type="protein sequence ID" value="EMI24008.1"/>
    <property type="molecule type" value="Genomic_DNA"/>
</dbReference>
<reference evidence="2 3" key="1">
    <citation type="journal article" date="2013" name="Mar. Genomics">
        <title>Expression of sulfatases in Rhodopirellula baltica and the diversity of sulfatases in the genus Rhodopirellula.</title>
        <authorList>
            <person name="Wegner C.E."/>
            <person name="Richter-Heitmann T."/>
            <person name="Klindworth A."/>
            <person name="Klockow C."/>
            <person name="Richter M."/>
            <person name="Achstetter T."/>
            <person name="Glockner F.O."/>
            <person name="Harder J."/>
        </authorList>
    </citation>
    <scope>NUCLEOTIDE SEQUENCE [LARGE SCALE GENOMIC DNA]</scope>
    <source>
        <strain evidence="2 3">SH398</strain>
    </source>
</reference>
<accession>M5RXC9</accession>
<comment type="caution">
    <text evidence="2">The sequence shown here is derived from an EMBL/GenBank/DDBJ whole genome shotgun (WGS) entry which is preliminary data.</text>
</comment>
<dbReference type="AlphaFoldDB" id="M5RXC9"/>
<gene>
    <name evidence="2" type="ORF">RESH_05429</name>
</gene>
<sequence>SIVGLSTNNRLCVVGETSAELAETNTSILQPLKANSKDASSRPRTQVERGLSNIEDEELPELLEVADLILQWLENQRKPKMTSKDKMISKDFARWLDEKGYAGNREEFLRVYESERQHKCQLRIAKTGSGRTKVPEAIKRQKKWIAALKAEQNARL</sequence>
<feature type="non-terminal residue" evidence="2">
    <location>
        <position position="1"/>
    </location>
</feature>
<protein>
    <submittedName>
        <fullName evidence="2">Uncharacterized protein</fullName>
    </submittedName>
</protein>
<evidence type="ECO:0000313" key="2">
    <source>
        <dbReference type="EMBL" id="EMI24008.1"/>
    </source>
</evidence>
<proteinExistence type="predicted"/>